<feature type="binding site" evidence="3">
    <location>
        <position position="202"/>
    </location>
    <ligand>
        <name>a divalent metal cation</name>
        <dbReference type="ChEBI" id="CHEBI:60240"/>
    </ligand>
</feature>
<dbReference type="PATRIC" id="fig|1219045.3.peg.2951"/>
<dbReference type="Proteomes" id="UP000024284">
    <property type="component" value="Unassembled WGS sequence"/>
</dbReference>
<dbReference type="EMBL" id="JFZA02000033">
    <property type="protein sequence ID" value="KFG89323.1"/>
    <property type="molecule type" value="Genomic_DNA"/>
</dbReference>
<evidence type="ECO:0000256" key="2">
    <source>
        <dbReference type="PIRSR" id="PIRSR605511-1"/>
    </source>
</evidence>
<dbReference type="RefSeq" id="WP_051908394.1">
    <property type="nucleotide sequence ID" value="NZ_BCZD01000044.1"/>
</dbReference>
<evidence type="ECO:0000256" key="1">
    <source>
        <dbReference type="ARBA" id="ARBA00008853"/>
    </source>
</evidence>
<accession>A0A086P7F5</accession>
<feature type="binding site" evidence="3">
    <location>
        <position position="18"/>
    </location>
    <ligand>
        <name>a divalent metal cation</name>
        <dbReference type="ChEBI" id="CHEBI:60240"/>
    </ligand>
</feature>
<comment type="caution">
    <text evidence="5">The sequence shown here is derived from an EMBL/GenBank/DDBJ whole genome shotgun (WGS) entry which is preliminary data.</text>
</comment>
<feature type="binding site" evidence="3">
    <location>
        <position position="101"/>
    </location>
    <ligand>
        <name>substrate</name>
    </ligand>
</feature>
<dbReference type="InterPro" id="IPR005511">
    <property type="entry name" value="SMP-30"/>
</dbReference>
<dbReference type="GO" id="GO:0004341">
    <property type="term" value="F:gluconolactonase activity"/>
    <property type="evidence" value="ECO:0007669"/>
    <property type="project" value="TreeGrafter"/>
</dbReference>
<feature type="active site" description="Proton donor/acceptor" evidence="2">
    <location>
        <position position="202"/>
    </location>
</feature>
<evidence type="ECO:0000259" key="4">
    <source>
        <dbReference type="Pfam" id="PF08450"/>
    </source>
</evidence>
<dbReference type="PRINTS" id="PR01790">
    <property type="entry name" value="SMP30FAMILY"/>
</dbReference>
<protein>
    <submittedName>
        <fullName evidence="5">Lactone hydrolase</fullName>
    </submittedName>
</protein>
<dbReference type="eggNOG" id="COG3386">
    <property type="taxonomic scope" value="Bacteria"/>
</dbReference>
<name>A0A086P7F5_SPHHM</name>
<dbReference type="InterPro" id="IPR011042">
    <property type="entry name" value="6-blade_b-propeller_TolB-like"/>
</dbReference>
<proteinExistence type="inferred from homology"/>
<dbReference type="OrthoDB" id="30052at2"/>
<dbReference type="SUPFAM" id="SSF63829">
    <property type="entry name" value="Calcium-dependent phosphotriesterase"/>
    <property type="match status" value="1"/>
</dbReference>
<dbReference type="GO" id="GO:0005509">
    <property type="term" value="F:calcium ion binding"/>
    <property type="evidence" value="ECO:0007669"/>
    <property type="project" value="TreeGrafter"/>
</dbReference>
<dbReference type="InterPro" id="IPR013658">
    <property type="entry name" value="SGL"/>
</dbReference>
<feature type="domain" description="SMP-30/Gluconolactonase/LRE-like region" evidence="4">
    <location>
        <begin position="16"/>
        <end position="269"/>
    </location>
</feature>
<evidence type="ECO:0000313" key="5">
    <source>
        <dbReference type="EMBL" id="KFG89323.1"/>
    </source>
</evidence>
<dbReference type="AlphaFoldDB" id="A0A086P7F5"/>
<evidence type="ECO:0000313" key="6">
    <source>
        <dbReference type="Proteomes" id="UP000024284"/>
    </source>
</evidence>
<dbReference type="Pfam" id="PF08450">
    <property type="entry name" value="SGL"/>
    <property type="match status" value="1"/>
</dbReference>
<sequence length="292" mass="30541">MIRLPEPEVIVEGLTLPECPRWHDGSLIFSDIAAGRIYRLDDDDKAEIIHQEADDFVGGLGVLDGGDLLAVLSKQRKLLRISEDGVSVHADLSDLCRFVLNDMSVHAGRAYVSQPGFDIWADDAHGMPDPTGLILVQPDGSASIAASDMMSPNGMAIAPDGKTLYVAECTAMRITCFDIDAVTGALSNRRLFGMLPDGGIPDGICLDGQGAIWSAVPVAVAGSSIVAGPGVIRMTEGGAVSHLVPVAAGRRALACCLGGQNAEYLYVCTVPDFEGAAAFSASEGCLERVTIG</sequence>
<dbReference type="GO" id="GO:0019853">
    <property type="term" value="P:L-ascorbic acid biosynthetic process"/>
    <property type="evidence" value="ECO:0007669"/>
    <property type="project" value="TreeGrafter"/>
</dbReference>
<keyword evidence="5" id="KW-0378">Hydrolase</keyword>
<dbReference type="Gene3D" id="2.120.10.30">
    <property type="entry name" value="TolB, C-terminal domain"/>
    <property type="match status" value="1"/>
</dbReference>
<dbReference type="PANTHER" id="PTHR10907:SF47">
    <property type="entry name" value="REGUCALCIN"/>
    <property type="match status" value="1"/>
</dbReference>
<dbReference type="PANTHER" id="PTHR10907">
    <property type="entry name" value="REGUCALCIN"/>
    <property type="match status" value="1"/>
</dbReference>
<keyword evidence="3" id="KW-0862">Zinc</keyword>
<evidence type="ECO:0000256" key="3">
    <source>
        <dbReference type="PIRSR" id="PIRSR605511-2"/>
    </source>
</evidence>
<keyword evidence="3" id="KW-0479">Metal-binding</keyword>
<dbReference type="STRING" id="76947.GCA_002080435_01506"/>
<comment type="cofactor">
    <cofactor evidence="3">
        <name>Zn(2+)</name>
        <dbReference type="ChEBI" id="CHEBI:29105"/>
    </cofactor>
    <text evidence="3">Binds 1 divalent metal cation per subunit.</text>
</comment>
<feature type="binding site" evidence="3">
    <location>
        <position position="118"/>
    </location>
    <ligand>
        <name>substrate</name>
    </ligand>
</feature>
<keyword evidence="6" id="KW-1185">Reference proteome</keyword>
<feature type="binding site" evidence="3">
    <location>
        <position position="153"/>
    </location>
    <ligand>
        <name>a divalent metal cation</name>
        <dbReference type="ChEBI" id="CHEBI:60240"/>
    </ligand>
</feature>
<gene>
    <name evidence="5" type="ORF">BV98_002909</name>
</gene>
<comment type="similarity">
    <text evidence="1">Belongs to the SMP-30/CGR1 family.</text>
</comment>
<organism evidence="5 6">
    <name type="scientific">Sphingobium herbicidovorans (strain ATCC 700291 / DSM 11019 / CCUG 56400 / KCTC 2939 / LMG 18315 / NBRC 16415 / MH)</name>
    <name type="common">Sphingomonas herbicidovorans</name>
    <dbReference type="NCBI Taxonomy" id="1219045"/>
    <lineage>
        <taxon>Bacteria</taxon>
        <taxon>Pseudomonadati</taxon>
        <taxon>Pseudomonadota</taxon>
        <taxon>Alphaproteobacteria</taxon>
        <taxon>Sphingomonadales</taxon>
        <taxon>Sphingomonadaceae</taxon>
        <taxon>Sphingobium</taxon>
    </lineage>
</organism>
<reference evidence="5" key="1">
    <citation type="submission" date="2014-08" db="EMBL/GenBank/DDBJ databases">
        <title>Draft genome sequences of Sphingobium herbicidovorans.</title>
        <authorList>
            <person name="Gan H.M."/>
            <person name="Gan H.Y."/>
            <person name="Savka M.A."/>
        </authorList>
    </citation>
    <scope>NUCLEOTIDE SEQUENCE [LARGE SCALE GENOMIC DNA]</scope>
    <source>
        <strain evidence="5">NBRC 16415</strain>
    </source>
</reference>